<comment type="caution">
    <text evidence="2">The sequence shown here is derived from an EMBL/GenBank/DDBJ whole genome shotgun (WGS) entry which is preliminary data.</text>
</comment>
<sequence>MDPRIKLNGLELMLSEIEKNLSITMPLKLSTIQKNFNDTYKLYEKKYAAASVQDSQTPHRASLSASKASSSQVVFGLLASKAKQKGGRVLDEKRTRLTPKNLEALMCVKDWDDAYYRAQSFVDEDLACEEEENKSTLSISID</sequence>
<evidence type="ECO:0000313" key="3">
    <source>
        <dbReference type="Proteomes" id="UP001457282"/>
    </source>
</evidence>
<dbReference type="GO" id="GO:0046983">
    <property type="term" value="F:protein dimerization activity"/>
    <property type="evidence" value="ECO:0007669"/>
    <property type="project" value="InterPro"/>
</dbReference>
<dbReference type="Pfam" id="PF05699">
    <property type="entry name" value="Dimer_Tnp_hAT"/>
    <property type="match status" value="1"/>
</dbReference>
<dbReference type="Proteomes" id="UP001457282">
    <property type="component" value="Unassembled WGS sequence"/>
</dbReference>
<protein>
    <recommendedName>
        <fullName evidence="1">HAT C-terminal dimerisation domain-containing protein</fullName>
    </recommendedName>
</protein>
<dbReference type="EMBL" id="JBEDUW010000001">
    <property type="protein sequence ID" value="KAK9950542.1"/>
    <property type="molecule type" value="Genomic_DNA"/>
</dbReference>
<evidence type="ECO:0000259" key="1">
    <source>
        <dbReference type="Pfam" id="PF05699"/>
    </source>
</evidence>
<name>A0AAW1YPS2_RUBAR</name>
<gene>
    <name evidence="2" type="ORF">M0R45_006028</name>
</gene>
<feature type="domain" description="HAT C-terminal dimerisation" evidence="1">
    <location>
        <begin position="82"/>
        <end position="111"/>
    </location>
</feature>
<accession>A0AAW1YPS2</accession>
<reference evidence="2 3" key="1">
    <citation type="journal article" date="2023" name="G3 (Bethesda)">
        <title>A chromosome-length genome assembly and annotation of blackberry (Rubus argutus, cv. 'Hillquist').</title>
        <authorList>
            <person name="Bruna T."/>
            <person name="Aryal R."/>
            <person name="Dudchenko O."/>
            <person name="Sargent D.J."/>
            <person name="Mead D."/>
            <person name="Buti M."/>
            <person name="Cavallini A."/>
            <person name="Hytonen T."/>
            <person name="Andres J."/>
            <person name="Pham M."/>
            <person name="Weisz D."/>
            <person name="Mascagni F."/>
            <person name="Usai G."/>
            <person name="Natali L."/>
            <person name="Bassil N."/>
            <person name="Fernandez G.E."/>
            <person name="Lomsadze A."/>
            <person name="Armour M."/>
            <person name="Olukolu B."/>
            <person name="Poorten T."/>
            <person name="Britton C."/>
            <person name="Davik J."/>
            <person name="Ashrafi H."/>
            <person name="Aiden E.L."/>
            <person name="Borodovsky M."/>
            <person name="Worthington M."/>
        </authorList>
    </citation>
    <scope>NUCLEOTIDE SEQUENCE [LARGE SCALE GENOMIC DNA]</scope>
    <source>
        <strain evidence="2">PI 553951</strain>
    </source>
</reference>
<keyword evidence="3" id="KW-1185">Reference proteome</keyword>
<evidence type="ECO:0000313" key="2">
    <source>
        <dbReference type="EMBL" id="KAK9950542.1"/>
    </source>
</evidence>
<proteinExistence type="predicted"/>
<dbReference type="InterPro" id="IPR008906">
    <property type="entry name" value="HATC_C_dom"/>
</dbReference>
<dbReference type="AlphaFoldDB" id="A0AAW1YPS2"/>
<organism evidence="2 3">
    <name type="scientific">Rubus argutus</name>
    <name type="common">Southern blackberry</name>
    <dbReference type="NCBI Taxonomy" id="59490"/>
    <lineage>
        <taxon>Eukaryota</taxon>
        <taxon>Viridiplantae</taxon>
        <taxon>Streptophyta</taxon>
        <taxon>Embryophyta</taxon>
        <taxon>Tracheophyta</taxon>
        <taxon>Spermatophyta</taxon>
        <taxon>Magnoliopsida</taxon>
        <taxon>eudicotyledons</taxon>
        <taxon>Gunneridae</taxon>
        <taxon>Pentapetalae</taxon>
        <taxon>rosids</taxon>
        <taxon>fabids</taxon>
        <taxon>Rosales</taxon>
        <taxon>Rosaceae</taxon>
        <taxon>Rosoideae</taxon>
        <taxon>Rosoideae incertae sedis</taxon>
        <taxon>Rubus</taxon>
    </lineage>
</organism>